<accession>A0A937X3D5</accession>
<name>A0A937X3D5_9BACT</name>
<comment type="caution">
    <text evidence="6">The sequence shown here is derived from an EMBL/GenBank/DDBJ whole genome shotgun (WGS) entry which is preliminary data.</text>
</comment>
<sequence length="187" mass="20848">MAWTSRMTWTWGAAYVLIGFSIVADLALARRYAGGRAQDGPLWALLSVSLIGNLVLAIYLSWAGIGRIPDPAAAILAPLGVGLGLAGLWLRYAAIFTLGRFFTWRVTILDEHSLIESGVFAWLRHPGYVGGLLASYGFIFALSNWASLLVFTATYVPLVLHRIRVEERVLTRHFGERYVAYRDKTWF</sequence>
<evidence type="ECO:0000256" key="1">
    <source>
        <dbReference type="ARBA" id="ARBA00004141"/>
    </source>
</evidence>
<feature type="transmembrane region" description="Helical" evidence="5">
    <location>
        <begin position="71"/>
        <end position="90"/>
    </location>
</feature>
<comment type="subcellular location">
    <subcellularLocation>
        <location evidence="1">Membrane</location>
        <topology evidence="1">Multi-pass membrane protein</topology>
    </subcellularLocation>
</comment>
<dbReference type="AlphaFoldDB" id="A0A937X3D5"/>
<dbReference type="GO" id="GO:0016020">
    <property type="term" value="C:membrane"/>
    <property type="evidence" value="ECO:0007669"/>
    <property type="project" value="UniProtKB-SubCell"/>
</dbReference>
<dbReference type="Gene3D" id="1.20.120.1630">
    <property type="match status" value="1"/>
</dbReference>
<keyword evidence="3 5" id="KW-1133">Transmembrane helix</keyword>
<dbReference type="Pfam" id="PF04140">
    <property type="entry name" value="ICMT"/>
    <property type="match status" value="1"/>
</dbReference>
<proteinExistence type="predicted"/>
<evidence type="ECO:0000256" key="5">
    <source>
        <dbReference type="SAM" id="Phobius"/>
    </source>
</evidence>
<protein>
    <submittedName>
        <fullName evidence="6">Isoprenylcysteine carboxylmethyltransferase family protein</fullName>
    </submittedName>
</protein>
<dbReference type="InterPro" id="IPR007269">
    <property type="entry name" value="ICMT_MeTrfase"/>
</dbReference>
<feature type="transmembrane region" description="Helical" evidence="5">
    <location>
        <begin position="12"/>
        <end position="30"/>
    </location>
</feature>
<keyword evidence="2 5" id="KW-0812">Transmembrane</keyword>
<evidence type="ECO:0000313" key="7">
    <source>
        <dbReference type="Proteomes" id="UP000703893"/>
    </source>
</evidence>
<dbReference type="GO" id="GO:0004671">
    <property type="term" value="F:protein C-terminal S-isoprenylcysteine carboxyl O-methyltransferase activity"/>
    <property type="evidence" value="ECO:0007669"/>
    <property type="project" value="InterPro"/>
</dbReference>
<evidence type="ECO:0000313" key="6">
    <source>
        <dbReference type="EMBL" id="MBM3275123.1"/>
    </source>
</evidence>
<dbReference type="EMBL" id="VGJX01000452">
    <property type="protein sequence ID" value="MBM3275123.1"/>
    <property type="molecule type" value="Genomic_DNA"/>
</dbReference>
<evidence type="ECO:0000256" key="2">
    <source>
        <dbReference type="ARBA" id="ARBA00022692"/>
    </source>
</evidence>
<feature type="transmembrane region" description="Helical" evidence="5">
    <location>
        <begin position="135"/>
        <end position="160"/>
    </location>
</feature>
<evidence type="ECO:0000256" key="3">
    <source>
        <dbReference type="ARBA" id="ARBA00022989"/>
    </source>
</evidence>
<dbReference type="PANTHER" id="PTHR12714:SF9">
    <property type="entry name" value="PROTEIN-S-ISOPRENYLCYSTEINE O-METHYLTRANSFERASE"/>
    <property type="match status" value="1"/>
</dbReference>
<organism evidence="6 7">
    <name type="scientific">Candidatus Tanganyikabacteria bacterium</name>
    <dbReference type="NCBI Taxonomy" id="2961651"/>
    <lineage>
        <taxon>Bacteria</taxon>
        <taxon>Bacillati</taxon>
        <taxon>Candidatus Sericytochromatia</taxon>
        <taxon>Candidatus Tanganyikabacteria</taxon>
    </lineage>
</organism>
<dbReference type="PANTHER" id="PTHR12714">
    <property type="entry name" value="PROTEIN-S ISOPRENYLCYSTEINE O-METHYLTRANSFERASE"/>
    <property type="match status" value="1"/>
</dbReference>
<reference evidence="6 7" key="1">
    <citation type="submission" date="2019-03" db="EMBL/GenBank/DDBJ databases">
        <title>Lake Tanganyika Metagenome-Assembled Genomes (MAGs).</title>
        <authorList>
            <person name="Tran P."/>
        </authorList>
    </citation>
    <scope>NUCLEOTIDE SEQUENCE [LARGE SCALE GENOMIC DNA]</scope>
    <source>
        <strain evidence="6">K_DeepCast_65m_m2_236</strain>
    </source>
</reference>
<keyword evidence="4 5" id="KW-0472">Membrane</keyword>
<gene>
    <name evidence="6" type="ORF">FJZ00_08210</name>
</gene>
<dbReference type="Proteomes" id="UP000703893">
    <property type="component" value="Unassembled WGS sequence"/>
</dbReference>
<feature type="transmembrane region" description="Helical" evidence="5">
    <location>
        <begin position="42"/>
        <end position="65"/>
    </location>
</feature>
<evidence type="ECO:0000256" key="4">
    <source>
        <dbReference type="ARBA" id="ARBA00023136"/>
    </source>
</evidence>